<sequence length="429" mass="47147">MHKVEPEPVPIQNDDAPPHLEEVQPAVLQVDCAAPPGYTQPLKATPGGTAIPIKKLLRPFARAIFNAIRPLARPVAFRSRAYLTAEMMKEVETVQTLMQREAIALEKMEQTIERSFIATLQELRATRASTHVSLEKEVQSASAELMHRLEVLEQNTSAVLRKTTISCSNDETMVRTELGYVLCSASDHALLIQLIETGELEPGTRKLIQRLLVPGDVFVDVGANVGLHILAAARAMNGRGKIIAFEPFEPTKILLEKTIFMNGFSAVASVHHAAVSDQKGSRELFLGETSGHHSLFGPVSPSKSTLRTVTVPTVRLTDVIGKNEVVTMLKIDVEGAELDVLEGSKPIIENNPNIGLIVEFGNSHLRRRGHRSRDWLRAFTDLGLSYRAINEQTGELQRWSVEQLEATDSVNLFFSSPTSSTWAKAGANS</sequence>
<dbReference type="Gene3D" id="3.40.50.150">
    <property type="entry name" value="Vaccinia Virus protein VP39"/>
    <property type="match status" value="1"/>
</dbReference>
<proteinExistence type="predicted"/>
<dbReference type="Proteomes" id="UP000254925">
    <property type="component" value="Unassembled WGS sequence"/>
</dbReference>
<evidence type="ECO:0000313" key="2">
    <source>
        <dbReference type="EMBL" id="RDI58548.1"/>
    </source>
</evidence>
<organism evidence="2 3">
    <name type="scientific">Microvirga subterranea</name>
    <dbReference type="NCBI Taxonomy" id="186651"/>
    <lineage>
        <taxon>Bacteria</taxon>
        <taxon>Pseudomonadati</taxon>
        <taxon>Pseudomonadota</taxon>
        <taxon>Alphaproteobacteria</taxon>
        <taxon>Hyphomicrobiales</taxon>
        <taxon>Methylobacteriaceae</taxon>
        <taxon>Microvirga</taxon>
    </lineage>
</organism>
<keyword evidence="2" id="KW-0489">Methyltransferase</keyword>
<name>A0A370HJ30_9HYPH</name>
<keyword evidence="3" id="KW-1185">Reference proteome</keyword>
<dbReference type="SUPFAM" id="SSF53335">
    <property type="entry name" value="S-adenosyl-L-methionine-dependent methyltransferases"/>
    <property type="match status" value="1"/>
</dbReference>
<dbReference type="InterPro" id="IPR052514">
    <property type="entry name" value="SAM-dependent_MTase"/>
</dbReference>
<feature type="domain" description="Methyltransferase FkbM" evidence="1">
    <location>
        <begin position="220"/>
        <end position="383"/>
    </location>
</feature>
<dbReference type="RefSeq" id="WP_170151493.1">
    <property type="nucleotide sequence ID" value="NZ_QQBB01000005.1"/>
</dbReference>
<accession>A0A370HJ30</accession>
<dbReference type="AlphaFoldDB" id="A0A370HJ30"/>
<dbReference type="InterPro" id="IPR006342">
    <property type="entry name" value="FkbM_mtfrase"/>
</dbReference>
<reference evidence="2 3" key="1">
    <citation type="submission" date="2018-07" db="EMBL/GenBank/DDBJ databases">
        <title>Genomic Encyclopedia of Type Strains, Phase IV (KMG-IV): sequencing the most valuable type-strain genomes for metagenomic binning, comparative biology and taxonomic classification.</title>
        <authorList>
            <person name="Goeker M."/>
        </authorList>
    </citation>
    <scope>NUCLEOTIDE SEQUENCE [LARGE SCALE GENOMIC DNA]</scope>
    <source>
        <strain evidence="2 3">DSM 14364</strain>
    </source>
</reference>
<comment type="caution">
    <text evidence="2">The sequence shown here is derived from an EMBL/GenBank/DDBJ whole genome shotgun (WGS) entry which is preliminary data.</text>
</comment>
<dbReference type="PANTHER" id="PTHR34203">
    <property type="entry name" value="METHYLTRANSFERASE, FKBM FAMILY PROTEIN"/>
    <property type="match status" value="1"/>
</dbReference>
<dbReference type="PANTHER" id="PTHR34203:SF15">
    <property type="entry name" value="SLL1173 PROTEIN"/>
    <property type="match status" value="1"/>
</dbReference>
<dbReference type="GO" id="GO:0008168">
    <property type="term" value="F:methyltransferase activity"/>
    <property type="evidence" value="ECO:0007669"/>
    <property type="project" value="UniProtKB-KW"/>
</dbReference>
<protein>
    <submittedName>
        <fullName evidence="2">FkbM family methyltransferase</fullName>
    </submittedName>
</protein>
<gene>
    <name evidence="2" type="ORF">DES45_10571</name>
</gene>
<evidence type="ECO:0000259" key="1">
    <source>
        <dbReference type="Pfam" id="PF05050"/>
    </source>
</evidence>
<evidence type="ECO:0000313" key="3">
    <source>
        <dbReference type="Proteomes" id="UP000254925"/>
    </source>
</evidence>
<dbReference type="EMBL" id="QQBB01000005">
    <property type="protein sequence ID" value="RDI58548.1"/>
    <property type="molecule type" value="Genomic_DNA"/>
</dbReference>
<dbReference type="InterPro" id="IPR029063">
    <property type="entry name" value="SAM-dependent_MTases_sf"/>
</dbReference>
<dbReference type="Pfam" id="PF05050">
    <property type="entry name" value="Methyltransf_21"/>
    <property type="match status" value="1"/>
</dbReference>
<keyword evidence="2" id="KW-0808">Transferase</keyword>
<dbReference type="NCBIfam" id="TIGR01444">
    <property type="entry name" value="fkbM_fam"/>
    <property type="match status" value="1"/>
</dbReference>
<dbReference type="GO" id="GO:0032259">
    <property type="term" value="P:methylation"/>
    <property type="evidence" value="ECO:0007669"/>
    <property type="project" value="UniProtKB-KW"/>
</dbReference>